<dbReference type="SUPFAM" id="SSF46785">
    <property type="entry name" value="Winged helix' DNA-binding domain"/>
    <property type="match status" value="1"/>
</dbReference>
<organism evidence="5 6">
    <name type="scientific">Candidatus Kaiserbacteria bacterium RIFOXYB1_FULL_46_14</name>
    <dbReference type="NCBI Taxonomy" id="1798531"/>
    <lineage>
        <taxon>Bacteria</taxon>
        <taxon>Candidatus Kaiseribacteriota</taxon>
    </lineage>
</organism>
<evidence type="ECO:0000256" key="2">
    <source>
        <dbReference type="ARBA" id="ARBA00023125"/>
    </source>
</evidence>
<dbReference type="Proteomes" id="UP000177395">
    <property type="component" value="Unassembled WGS sequence"/>
</dbReference>
<feature type="domain" description="HTH marR-type" evidence="4">
    <location>
        <begin position="19"/>
        <end position="150"/>
    </location>
</feature>
<dbReference type="Pfam" id="PF12802">
    <property type="entry name" value="MarR_2"/>
    <property type="match status" value="1"/>
</dbReference>
<sequence>MLSYLTKLLIDIMDRTKCIAEIVESLRQGKRATCTKMAKVPGIAVTPAQWALLNLLYGSKGISVKELSTTMHVTGSAITQLANELEEKGYLRRESDQKDKRSIRLNLTAKSSRMMLSIQKSFAEECATMFSKLSDAELKTLSELHKKIAGIQI</sequence>
<dbReference type="AlphaFoldDB" id="A0A1F6FJW0"/>
<dbReference type="InterPro" id="IPR036388">
    <property type="entry name" value="WH-like_DNA-bd_sf"/>
</dbReference>
<reference evidence="5 6" key="1">
    <citation type="journal article" date="2016" name="Nat. Commun.">
        <title>Thousands of microbial genomes shed light on interconnected biogeochemical processes in an aquifer system.</title>
        <authorList>
            <person name="Anantharaman K."/>
            <person name="Brown C.T."/>
            <person name="Hug L.A."/>
            <person name="Sharon I."/>
            <person name="Castelle C.J."/>
            <person name="Probst A.J."/>
            <person name="Thomas B.C."/>
            <person name="Singh A."/>
            <person name="Wilkins M.J."/>
            <person name="Karaoz U."/>
            <person name="Brodie E.L."/>
            <person name="Williams K.H."/>
            <person name="Hubbard S.S."/>
            <person name="Banfield J.F."/>
        </authorList>
    </citation>
    <scope>NUCLEOTIDE SEQUENCE [LARGE SCALE GENOMIC DNA]</scope>
</reference>
<accession>A0A1F6FJW0</accession>
<keyword evidence="1" id="KW-0805">Transcription regulation</keyword>
<keyword evidence="3" id="KW-0804">Transcription</keyword>
<keyword evidence="2" id="KW-0238">DNA-binding</keyword>
<evidence type="ECO:0000256" key="1">
    <source>
        <dbReference type="ARBA" id="ARBA00023015"/>
    </source>
</evidence>
<dbReference type="GO" id="GO:0003677">
    <property type="term" value="F:DNA binding"/>
    <property type="evidence" value="ECO:0007669"/>
    <property type="project" value="UniProtKB-KW"/>
</dbReference>
<dbReference type="PROSITE" id="PS50995">
    <property type="entry name" value="HTH_MARR_2"/>
    <property type="match status" value="1"/>
</dbReference>
<protein>
    <recommendedName>
        <fullName evidence="4">HTH marR-type domain-containing protein</fullName>
    </recommendedName>
</protein>
<dbReference type="STRING" id="1798531.A2392_01655"/>
<name>A0A1F6FJW0_9BACT</name>
<evidence type="ECO:0000259" key="4">
    <source>
        <dbReference type="PROSITE" id="PS50995"/>
    </source>
</evidence>
<dbReference type="PRINTS" id="PR00598">
    <property type="entry name" value="HTHMARR"/>
</dbReference>
<dbReference type="GO" id="GO:0003700">
    <property type="term" value="F:DNA-binding transcription factor activity"/>
    <property type="evidence" value="ECO:0007669"/>
    <property type="project" value="InterPro"/>
</dbReference>
<dbReference type="SMART" id="SM00347">
    <property type="entry name" value="HTH_MARR"/>
    <property type="match status" value="1"/>
</dbReference>
<proteinExistence type="predicted"/>
<dbReference type="PANTHER" id="PTHR42756:SF1">
    <property type="entry name" value="TRANSCRIPTIONAL REPRESSOR OF EMRAB OPERON"/>
    <property type="match status" value="1"/>
</dbReference>
<dbReference type="InterPro" id="IPR036390">
    <property type="entry name" value="WH_DNA-bd_sf"/>
</dbReference>
<dbReference type="InterPro" id="IPR000835">
    <property type="entry name" value="HTH_MarR-typ"/>
</dbReference>
<evidence type="ECO:0000256" key="3">
    <source>
        <dbReference type="ARBA" id="ARBA00023163"/>
    </source>
</evidence>
<dbReference type="PANTHER" id="PTHR42756">
    <property type="entry name" value="TRANSCRIPTIONAL REGULATOR, MARR"/>
    <property type="match status" value="1"/>
</dbReference>
<evidence type="ECO:0000313" key="5">
    <source>
        <dbReference type="EMBL" id="OGG86148.1"/>
    </source>
</evidence>
<dbReference type="Gene3D" id="1.10.10.10">
    <property type="entry name" value="Winged helix-like DNA-binding domain superfamily/Winged helix DNA-binding domain"/>
    <property type="match status" value="1"/>
</dbReference>
<gene>
    <name evidence="5" type="ORF">A2392_01655</name>
</gene>
<dbReference type="EMBL" id="MFMS01000002">
    <property type="protein sequence ID" value="OGG86148.1"/>
    <property type="molecule type" value="Genomic_DNA"/>
</dbReference>
<evidence type="ECO:0000313" key="6">
    <source>
        <dbReference type="Proteomes" id="UP000177395"/>
    </source>
</evidence>
<comment type="caution">
    <text evidence="5">The sequence shown here is derived from an EMBL/GenBank/DDBJ whole genome shotgun (WGS) entry which is preliminary data.</text>
</comment>